<comment type="caution">
    <text evidence="2">The sequence shown here is derived from an EMBL/GenBank/DDBJ whole genome shotgun (WGS) entry which is preliminary data.</text>
</comment>
<accession>S8CXV1</accession>
<proteinExistence type="predicted"/>
<name>S8CXV1_9LAMI</name>
<feature type="non-terminal residue" evidence="2">
    <location>
        <position position="1"/>
    </location>
</feature>
<protein>
    <submittedName>
        <fullName evidence="2">Uncharacterized protein</fullName>
    </submittedName>
</protein>
<feature type="compositionally biased region" description="Basic and acidic residues" evidence="1">
    <location>
        <begin position="56"/>
        <end position="76"/>
    </location>
</feature>
<dbReference type="OrthoDB" id="1748494at2759"/>
<dbReference type="PANTHER" id="PTHR46159">
    <property type="entry name" value="PROTEIN TESMIN/TSO1-LIKE CXC 2"/>
    <property type="match status" value="1"/>
</dbReference>
<dbReference type="InterPro" id="IPR044522">
    <property type="entry name" value="TSO1-like"/>
</dbReference>
<feature type="region of interest" description="Disordered" evidence="1">
    <location>
        <begin position="55"/>
        <end position="76"/>
    </location>
</feature>
<dbReference type="GO" id="GO:0003700">
    <property type="term" value="F:DNA-binding transcription factor activity"/>
    <property type="evidence" value="ECO:0007669"/>
    <property type="project" value="InterPro"/>
</dbReference>
<dbReference type="AlphaFoldDB" id="S8CXV1"/>
<organism evidence="2 3">
    <name type="scientific">Genlisea aurea</name>
    <dbReference type="NCBI Taxonomy" id="192259"/>
    <lineage>
        <taxon>Eukaryota</taxon>
        <taxon>Viridiplantae</taxon>
        <taxon>Streptophyta</taxon>
        <taxon>Embryophyta</taxon>
        <taxon>Tracheophyta</taxon>
        <taxon>Spermatophyta</taxon>
        <taxon>Magnoliopsida</taxon>
        <taxon>eudicotyledons</taxon>
        <taxon>Gunneridae</taxon>
        <taxon>Pentapetalae</taxon>
        <taxon>asterids</taxon>
        <taxon>lamiids</taxon>
        <taxon>Lamiales</taxon>
        <taxon>Lentibulariaceae</taxon>
        <taxon>Genlisea</taxon>
    </lineage>
</organism>
<keyword evidence="3" id="KW-1185">Reference proteome</keyword>
<reference evidence="2 3" key="1">
    <citation type="journal article" date="2013" name="BMC Genomics">
        <title>The miniature genome of a carnivorous plant Genlisea aurea contains a low number of genes and short non-coding sequences.</title>
        <authorList>
            <person name="Leushkin E.V."/>
            <person name="Sutormin R.A."/>
            <person name="Nabieva E.R."/>
            <person name="Penin A.A."/>
            <person name="Kondrashov A.S."/>
            <person name="Logacheva M.D."/>
        </authorList>
    </citation>
    <scope>NUCLEOTIDE SEQUENCE [LARGE SCALE GENOMIC DNA]</scope>
</reference>
<evidence type="ECO:0000313" key="2">
    <source>
        <dbReference type="EMBL" id="EPS72299.1"/>
    </source>
</evidence>
<feature type="non-terminal residue" evidence="2">
    <location>
        <position position="76"/>
    </location>
</feature>
<dbReference type="PANTHER" id="PTHR46159:SF12">
    <property type="entry name" value="PROTEIN TESMIN_TSO1-LIKE CXC 3-RELATED"/>
    <property type="match status" value="1"/>
</dbReference>
<dbReference type="EMBL" id="AUSU01000895">
    <property type="protein sequence ID" value="EPS72299.1"/>
    <property type="molecule type" value="Genomic_DNA"/>
</dbReference>
<sequence>NQIAESVCKFEDSPVFNFLNNLSPINPVESVHISQTINPLNFASLPPVFTSPHVSSLRESRILRRHKPPDPSKPEP</sequence>
<evidence type="ECO:0000256" key="1">
    <source>
        <dbReference type="SAM" id="MobiDB-lite"/>
    </source>
</evidence>
<dbReference type="Proteomes" id="UP000015453">
    <property type="component" value="Unassembled WGS sequence"/>
</dbReference>
<gene>
    <name evidence="2" type="ORF">M569_02461</name>
</gene>
<evidence type="ECO:0000313" key="3">
    <source>
        <dbReference type="Proteomes" id="UP000015453"/>
    </source>
</evidence>